<comment type="similarity">
    <text evidence="1">Belongs to the plant acyltransferase family.</text>
</comment>
<dbReference type="AlphaFoldDB" id="A0AAV5C507"/>
<accession>A0AAV5C507</accession>
<keyword evidence="3" id="KW-1185">Reference proteome</keyword>
<evidence type="ECO:0000313" key="2">
    <source>
        <dbReference type="EMBL" id="GJM93442.1"/>
    </source>
</evidence>
<dbReference type="InterPro" id="IPR050898">
    <property type="entry name" value="Plant_acyltransferase"/>
</dbReference>
<reference evidence="2" key="2">
    <citation type="submission" date="2021-12" db="EMBL/GenBank/DDBJ databases">
        <title>Resequencing data analysis of finger millet.</title>
        <authorList>
            <person name="Hatakeyama M."/>
            <person name="Aluri S."/>
            <person name="Balachadran M.T."/>
            <person name="Sivarajan S.R."/>
            <person name="Poveda L."/>
            <person name="Shimizu-Inatsugi R."/>
            <person name="Schlapbach R."/>
            <person name="Sreeman S.M."/>
            <person name="Shimizu K.K."/>
        </authorList>
    </citation>
    <scope>NUCLEOTIDE SEQUENCE</scope>
</reference>
<proteinExistence type="inferred from homology"/>
<dbReference type="InterPro" id="IPR023213">
    <property type="entry name" value="CAT-like_dom_sf"/>
</dbReference>
<evidence type="ECO:0000313" key="3">
    <source>
        <dbReference type="Proteomes" id="UP001054889"/>
    </source>
</evidence>
<gene>
    <name evidence="2" type="primary">ga09999</name>
    <name evidence="2" type="ORF">PR202_ga09999</name>
</gene>
<name>A0AAV5C507_ELECO</name>
<dbReference type="GO" id="GO:0016747">
    <property type="term" value="F:acyltransferase activity, transferring groups other than amino-acyl groups"/>
    <property type="evidence" value="ECO:0007669"/>
    <property type="project" value="UniProtKB-ARBA"/>
</dbReference>
<reference evidence="2" key="1">
    <citation type="journal article" date="2018" name="DNA Res.">
        <title>Multiple hybrid de novo genome assembly of finger millet, an orphan allotetraploid crop.</title>
        <authorList>
            <person name="Hatakeyama M."/>
            <person name="Aluri S."/>
            <person name="Balachadran M.T."/>
            <person name="Sivarajan S.R."/>
            <person name="Patrignani A."/>
            <person name="Gruter S."/>
            <person name="Poveda L."/>
            <person name="Shimizu-Inatsugi R."/>
            <person name="Baeten J."/>
            <person name="Francoijs K.J."/>
            <person name="Nataraja K.N."/>
            <person name="Reddy Y.A.N."/>
            <person name="Phadnis S."/>
            <person name="Ravikumar R.L."/>
            <person name="Schlapbach R."/>
            <person name="Sreeman S.M."/>
            <person name="Shimizu K.K."/>
        </authorList>
    </citation>
    <scope>NUCLEOTIDE SEQUENCE</scope>
</reference>
<sequence>MQVTEFSCGGFVVGVTFNHVAADGAGMAQFVGAVGELARGTSPAPSVVPVREWDDSLPGLPEAMVAAQKSTMTRGRLDLARVDVTVPWAVINRVKAQSGGTVFEAVAAMLWQCRTRAVVVSSGAHDDDSPAPLAFPSDVRAQVGATAGYYGNCVVVQMVPATSHAVASGGIGDLVALIRQAREKVPGLLVSGKGETELHDACAGGRYNALVVVSWRTLGFEAVDLGGGRPARVTWHEERPVVPGCVVCPPCGGEDDGVSVAAICVKPEHADAFARELVTMGVRVAPSNLCRASR</sequence>
<dbReference type="PANTHER" id="PTHR31147">
    <property type="entry name" value="ACYL TRANSFERASE 4"/>
    <property type="match status" value="1"/>
</dbReference>
<protein>
    <submittedName>
        <fullName evidence="2">Uncharacterized protein</fullName>
    </submittedName>
</protein>
<dbReference type="Pfam" id="PF02458">
    <property type="entry name" value="Transferase"/>
    <property type="match status" value="1"/>
</dbReference>
<evidence type="ECO:0000256" key="1">
    <source>
        <dbReference type="ARBA" id="ARBA00009861"/>
    </source>
</evidence>
<comment type="caution">
    <text evidence="2">The sequence shown here is derived from an EMBL/GenBank/DDBJ whole genome shotgun (WGS) entry which is preliminary data.</text>
</comment>
<organism evidence="2 3">
    <name type="scientific">Eleusine coracana subsp. coracana</name>
    <dbReference type="NCBI Taxonomy" id="191504"/>
    <lineage>
        <taxon>Eukaryota</taxon>
        <taxon>Viridiplantae</taxon>
        <taxon>Streptophyta</taxon>
        <taxon>Embryophyta</taxon>
        <taxon>Tracheophyta</taxon>
        <taxon>Spermatophyta</taxon>
        <taxon>Magnoliopsida</taxon>
        <taxon>Liliopsida</taxon>
        <taxon>Poales</taxon>
        <taxon>Poaceae</taxon>
        <taxon>PACMAD clade</taxon>
        <taxon>Chloridoideae</taxon>
        <taxon>Cynodonteae</taxon>
        <taxon>Eleusininae</taxon>
        <taxon>Eleusine</taxon>
    </lineage>
</organism>
<dbReference type="Gene3D" id="3.30.559.10">
    <property type="entry name" value="Chloramphenicol acetyltransferase-like domain"/>
    <property type="match status" value="2"/>
</dbReference>
<dbReference type="PANTHER" id="PTHR31147:SF55">
    <property type="entry name" value="HXXXD-TYPE ACYL-TRANSFERASE FAMILY PROTEIN"/>
    <property type="match status" value="1"/>
</dbReference>
<dbReference type="EMBL" id="BQKI01000004">
    <property type="protein sequence ID" value="GJM93442.1"/>
    <property type="molecule type" value="Genomic_DNA"/>
</dbReference>
<dbReference type="Proteomes" id="UP001054889">
    <property type="component" value="Unassembled WGS sequence"/>
</dbReference>